<organism evidence="2 3">
    <name type="scientific">Coniochaeta ligniaria NRRL 30616</name>
    <dbReference type="NCBI Taxonomy" id="1408157"/>
    <lineage>
        <taxon>Eukaryota</taxon>
        <taxon>Fungi</taxon>
        <taxon>Dikarya</taxon>
        <taxon>Ascomycota</taxon>
        <taxon>Pezizomycotina</taxon>
        <taxon>Sordariomycetes</taxon>
        <taxon>Sordariomycetidae</taxon>
        <taxon>Coniochaetales</taxon>
        <taxon>Coniochaetaceae</taxon>
        <taxon>Coniochaeta</taxon>
    </lineage>
</organism>
<accession>A0A1J7IJ41</accession>
<keyword evidence="3" id="KW-1185">Reference proteome</keyword>
<evidence type="ECO:0000313" key="2">
    <source>
        <dbReference type="EMBL" id="OIW27502.1"/>
    </source>
</evidence>
<protein>
    <submittedName>
        <fullName evidence="2">Uncharacterized protein</fullName>
    </submittedName>
</protein>
<dbReference type="InParanoid" id="A0A1J7IJ41"/>
<name>A0A1J7IJ41_9PEZI</name>
<dbReference type="AlphaFoldDB" id="A0A1J7IJ41"/>
<reference evidence="2 3" key="1">
    <citation type="submission" date="2016-10" db="EMBL/GenBank/DDBJ databases">
        <title>Draft genome sequence of Coniochaeta ligniaria NRRL30616, a lignocellulolytic fungus for bioabatement of inhibitors in plant biomass hydrolysates.</title>
        <authorList>
            <consortium name="DOE Joint Genome Institute"/>
            <person name="Jimenez D.J."/>
            <person name="Hector R.E."/>
            <person name="Riley R."/>
            <person name="Sun H."/>
            <person name="Grigoriev I.V."/>
            <person name="Van Elsas J.D."/>
            <person name="Nichols N.N."/>
        </authorList>
    </citation>
    <scope>NUCLEOTIDE SEQUENCE [LARGE SCALE GENOMIC DNA]</scope>
    <source>
        <strain evidence="2 3">NRRL 30616</strain>
    </source>
</reference>
<evidence type="ECO:0000256" key="1">
    <source>
        <dbReference type="SAM" id="Phobius"/>
    </source>
</evidence>
<keyword evidence="1" id="KW-1133">Transmembrane helix</keyword>
<keyword evidence="1" id="KW-0472">Membrane</keyword>
<sequence>MVGKMEKGGLRSREAGWQRRIREPSTSPLWLTFLDGIHQLGSHCRSYEAEIYNDSDRLELGLCWLCLVHTGCCFIWLSVFAQLMRLSASQGKCLGSFHFKAL</sequence>
<dbReference type="EMBL" id="KV875099">
    <property type="protein sequence ID" value="OIW27502.1"/>
    <property type="molecule type" value="Genomic_DNA"/>
</dbReference>
<keyword evidence="1" id="KW-0812">Transmembrane</keyword>
<proteinExistence type="predicted"/>
<feature type="transmembrane region" description="Helical" evidence="1">
    <location>
        <begin position="62"/>
        <end position="84"/>
    </location>
</feature>
<dbReference type="Proteomes" id="UP000182658">
    <property type="component" value="Unassembled WGS sequence"/>
</dbReference>
<gene>
    <name evidence="2" type="ORF">CONLIGDRAFT_434843</name>
</gene>
<evidence type="ECO:0000313" key="3">
    <source>
        <dbReference type="Proteomes" id="UP000182658"/>
    </source>
</evidence>